<gene>
    <name evidence="2" type="ORF">AFERRI_140029</name>
    <name evidence="3" type="ORF">AFERRI_40034</name>
</gene>
<name>A0A060UQZ2_9PROT</name>
<feature type="transmembrane region" description="Helical" evidence="1">
    <location>
        <begin position="20"/>
        <end position="42"/>
    </location>
</feature>
<keyword evidence="4" id="KW-1185">Reference proteome</keyword>
<reference evidence="2" key="1">
    <citation type="submission" date="2014-03" db="EMBL/GenBank/DDBJ databases">
        <authorList>
            <person name="Genoscope - CEA"/>
        </authorList>
    </citation>
    <scope>NUCLEOTIDE SEQUENCE [LARGE SCALE GENOMIC DNA]</scope>
    <source>
        <strain evidence="2">CF27</strain>
    </source>
</reference>
<dbReference type="EMBL" id="LT841305">
    <property type="protein sequence ID" value="SMH66686.1"/>
    <property type="molecule type" value="Genomic_DNA"/>
</dbReference>
<keyword evidence="1" id="KW-0472">Membrane</keyword>
<proteinExistence type="predicted"/>
<feature type="transmembrane region" description="Helical" evidence="1">
    <location>
        <begin position="140"/>
        <end position="161"/>
    </location>
</feature>
<evidence type="ECO:0000313" key="2">
    <source>
        <dbReference type="EMBL" id="CDQ08964.1"/>
    </source>
</evidence>
<reference evidence="3 4" key="3">
    <citation type="submission" date="2017-03" db="EMBL/GenBank/DDBJ databases">
        <authorList>
            <person name="Regsiter A."/>
            <person name="William W."/>
        </authorList>
    </citation>
    <scope>NUCLEOTIDE SEQUENCE [LARGE SCALE GENOMIC DNA]</scope>
    <source>
        <strain evidence="3">PRJEB5721</strain>
    </source>
</reference>
<sequence>MTEEQKLDIIVSARLFWRYFWRMTLFTIFGMIVLGGASHWWITKNHYTGMHAHNVAEWFTLVFLLLLLIYGIGIWAGRLVTRPMTVHGERITVTVVRKNGHPVHPLTKALACWWGFNWRNSLIFVGGTALLGAVTKNPDVLVIGYLLLVVLGGVGSMWWWIFHPLGNIHLVLQKDST</sequence>
<protein>
    <submittedName>
        <fullName evidence="2">Uncharacterized protein</fullName>
    </submittedName>
</protein>
<dbReference type="Proteomes" id="UP000193925">
    <property type="component" value="Chromosome AFERRI"/>
</dbReference>
<evidence type="ECO:0000256" key="1">
    <source>
        <dbReference type="SAM" id="Phobius"/>
    </source>
</evidence>
<evidence type="ECO:0000313" key="4">
    <source>
        <dbReference type="Proteomes" id="UP000193925"/>
    </source>
</evidence>
<keyword evidence="1" id="KW-1133">Transmembrane helix</keyword>
<organism evidence="2">
    <name type="scientific">Acidithiobacillus ferrivorans</name>
    <dbReference type="NCBI Taxonomy" id="160808"/>
    <lineage>
        <taxon>Bacteria</taxon>
        <taxon>Pseudomonadati</taxon>
        <taxon>Pseudomonadota</taxon>
        <taxon>Acidithiobacillia</taxon>
        <taxon>Acidithiobacillales</taxon>
        <taxon>Acidithiobacillaceae</taxon>
        <taxon>Acidithiobacillus</taxon>
    </lineage>
</organism>
<dbReference type="EMBL" id="CCCS020000006">
    <property type="protein sequence ID" value="CDQ08964.1"/>
    <property type="molecule type" value="Genomic_DNA"/>
</dbReference>
<accession>A0A060UQZ2</accession>
<dbReference type="RefSeq" id="WP_014030340.1">
    <property type="nucleotide sequence ID" value="NZ_CCCS020000006.1"/>
</dbReference>
<dbReference type="AlphaFoldDB" id="A0A060UQZ2"/>
<reference evidence="2" key="2">
    <citation type="submission" date="2014-07" db="EMBL/GenBank/DDBJ databases">
        <title>Initial genome analysis of the psychrotolerant acidophile Acidithiobacillus ferrivorans CF27: insights into iron and sulfur oxidation pathways and into biofilm formation.</title>
        <authorList>
            <person name="Talla E."/>
            <person name="Hedrich S."/>
            <person name="Mangenot S."/>
            <person name="Ji B."/>
            <person name="Johnson D.B."/>
            <person name="Barbe V."/>
            <person name="Bonnefoy V."/>
        </authorList>
    </citation>
    <scope>NUCLEOTIDE SEQUENCE [LARGE SCALE GENOMIC DNA]</scope>
    <source>
        <strain evidence="2">CF27</strain>
    </source>
</reference>
<keyword evidence="1" id="KW-0812">Transmembrane</keyword>
<evidence type="ECO:0000313" key="3">
    <source>
        <dbReference type="EMBL" id="SMH66686.1"/>
    </source>
</evidence>
<feature type="transmembrane region" description="Helical" evidence="1">
    <location>
        <begin position="58"/>
        <end position="80"/>
    </location>
</feature>